<feature type="region of interest" description="Disordered" evidence="1">
    <location>
        <begin position="39"/>
        <end position="86"/>
    </location>
</feature>
<evidence type="ECO:0000256" key="1">
    <source>
        <dbReference type="SAM" id="MobiDB-lite"/>
    </source>
</evidence>
<reference evidence="2" key="1">
    <citation type="journal article" date="2020" name="Stud. Mycol.">
        <title>101 Dothideomycetes genomes: a test case for predicting lifestyles and emergence of pathogens.</title>
        <authorList>
            <person name="Haridas S."/>
            <person name="Albert R."/>
            <person name="Binder M."/>
            <person name="Bloem J."/>
            <person name="Labutti K."/>
            <person name="Salamov A."/>
            <person name="Andreopoulos B."/>
            <person name="Baker S."/>
            <person name="Barry K."/>
            <person name="Bills G."/>
            <person name="Bluhm B."/>
            <person name="Cannon C."/>
            <person name="Castanera R."/>
            <person name="Culley D."/>
            <person name="Daum C."/>
            <person name="Ezra D."/>
            <person name="Gonzalez J."/>
            <person name="Henrissat B."/>
            <person name="Kuo A."/>
            <person name="Liang C."/>
            <person name="Lipzen A."/>
            <person name="Lutzoni F."/>
            <person name="Magnuson J."/>
            <person name="Mondo S."/>
            <person name="Nolan M."/>
            <person name="Ohm R."/>
            <person name="Pangilinan J."/>
            <person name="Park H.-J."/>
            <person name="Ramirez L."/>
            <person name="Alfaro M."/>
            <person name="Sun H."/>
            <person name="Tritt A."/>
            <person name="Yoshinaga Y."/>
            <person name="Zwiers L.-H."/>
            <person name="Turgeon B."/>
            <person name="Goodwin S."/>
            <person name="Spatafora J."/>
            <person name="Crous P."/>
            <person name="Grigoriev I."/>
        </authorList>
    </citation>
    <scope>NUCLEOTIDE SEQUENCE</scope>
    <source>
        <strain evidence="2">CBS 161.51</strain>
    </source>
</reference>
<name>A0A6A5SZV3_9PLEO</name>
<evidence type="ECO:0000313" key="2">
    <source>
        <dbReference type="EMBL" id="KAF1943986.1"/>
    </source>
</evidence>
<proteinExistence type="predicted"/>
<gene>
    <name evidence="2" type="ORF">EJ02DRAFT_114055</name>
</gene>
<dbReference type="Proteomes" id="UP000800038">
    <property type="component" value="Unassembled WGS sequence"/>
</dbReference>
<organism evidence="2 3">
    <name type="scientific">Clathrospora elynae</name>
    <dbReference type="NCBI Taxonomy" id="706981"/>
    <lineage>
        <taxon>Eukaryota</taxon>
        <taxon>Fungi</taxon>
        <taxon>Dikarya</taxon>
        <taxon>Ascomycota</taxon>
        <taxon>Pezizomycotina</taxon>
        <taxon>Dothideomycetes</taxon>
        <taxon>Pleosporomycetidae</taxon>
        <taxon>Pleosporales</taxon>
        <taxon>Diademaceae</taxon>
        <taxon>Clathrospora</taxon>
    </lineage>
</organism>
<accession>A0A6A5SZV3</accession>
<protein>
    <submittedName>
        <fullName evidence="2">Uncharacterized protein</fullName>
    </submittedName>
</protein>
<evidence type="ECO:0000313" key="3">
    <source>
        <dbReference type="Proteomes" id="UP000800038"/>
    </source>
</evidence>
<dbReference type="EMBL" id="ML976020">
    <property type="protein sequence ID" value="KAF1943986.1"/>
    <property type="molecule type" value="Genomic_DNA"/>
</dbReference>
<keyword evidence="3" id="KW-1185">Reference proteome</keyword>
<dbReference type="AlphaFoldDB" id="A0A6A5SZV3"/>
<sequence>MRFHGPCAKPYYSLIHATPLYHANNLTPLPTPVEVVELKGKRGRPRKYPLPDPNAPKRKPGRGKDSRNTYKRLAKSEKAAMSRKEH</sequence>
<feature type="compositionally biased region" description="Basic and acidic residues" evidence="1">
    <location>
        <begin position="62"/>
        <end position="86"/>
    </location>
</feature>